<dbReference type="Gene3D" id="3.30.40.10">
    <property type="entry name" value="Zinc/RING finger domain, C3HC4 (zinc finger)"/>
    <property type="match status" value="1"/>
</dbReference>
<dbReference type="SMART" id="SM00184">
    <property type="entry name" value="RING"/>
    <property type="match status" value="1"/>
</dbReference>
<evidence type="ECO:0000256" key="7">
    <source>
        <dbReference type="ARBA" id="ARBA00022833"/>
    </source>
</evidence>
<dbReference type="PANTHER" id="PTHR15710">
    <property type="entry name" value="E3 UBIQUITIN-PROTEIN LIGASE PRAJA"/>
    <property type="match status" value="1"/>
</dbReference>
<evidence type="ECO:0000256" key="8">
    <source>
        <dbReference type="PROSITE-ProRule" id="PRU00175"/>
    </source>
</evidence>
<organism evidence="11">
    <name type="scientific">Nymphaea colorata</name>
    <name type="common">pocket water lily</name>
    <dbReference type="NCBI Taxonomy" id="210225"/>
    <lineage>
        <taxon>Eukaryota</taxon>
        <taxon>Viridiplantae</taxon>
        <taxon>Streptophyta</taxon>
        <taxon>Embryophyta</taxon>
        <taxon>Tracheophyta</taxon>
        <taxon>Spermatophyta</taxon>
        <taxon>Magnoliopsida</taxon>
        <taxon>Nymphaeales</taxon>
        <taxon>Nymphaeaceae</taxon>
        <taxon>Nymphaea</taxon>
    </lineage>
</organism>
<keyword evidence="7" id="KW-0862">Zinc</keyword>
<evidence type="ECO:0000256" key="9">
    <source>
        <dbReference type="SAM" id="MobiDB-lite"/>
    </source>
</evidence>
<dbReference type="PROSITE" id="PS50089">
    <property type="entry name" value="ZF_RING_2"/>
    <property type="match status" value="1"/>
</dbReference>
<evidence type="ECO:0000256" key="1">
    <source>
        <dbReference type="ARBA" id="ARBA00000900"/>
    </source>
</evidence>
<dbReference type="FunFam" id="3.30.40.10:FF:000022">
    <property type="entry name" value="E3 ubiquitin-protein ligase RING1-like"/>
    <property type="match status" value="1"/>
</dbReference>
<reference evidence="11" key="1">
    <citation type="submission" date="2019-09" db="EMBL/GenBank/DDBJ databases">
        <authorList>
            <person name="Zhang L."/>
        </authorList>
    </citation>
    <scope>NUCLEOTIDE SEQUENCE</scope>
</reference>
<evidence type="ECO:0000259" key="10">
    <source>
        <dbReference type="PROSITE" id="PS50089"/>
    </source>
</evidence>
<dbReference type="InterPro" id="IPR039525">
    <property type="entry name" value="RNF126-like_zinc-ribbon"/>
</dbReference>
<feature type="region of interest" description="Disordered" evidence="9">
    <location>
        <begin position="257"/>
        <end position="277"/>
    </location>
</feature>
<name>A0A5K1G327_9MAGN</name>
<evidence type="ECO:0000256" key="3">
    <source>
        <dbReference type="ARBA" id="ARBA00022679"/>
    </source>
</evidence>
<evidence type="ECO:0000256" key="5">
    <source>
        <dbReference type="ARBA" id="ARBA00022771"/>
    </source>
</evidence>
<dbReference type="EMBL" id="LR721786">
    <property type="protein sequence ID" value="VVW69762.1"/>
    <property type="molecule type" value="Genomic_DNA"/>
</dbReference>
<dbReference type="InterPro" id="IPR001841">
    <property type="entry name" value="Znf_RING"/>
</dbReference>
<comment type="catalytic activity">
    <reaction evidence="1">
        <text>S-ubiquitinyl-[E2 ubiquitin-conjugating enzyme]-L-cysteine + [acceptor protein]-L-lysine = [E2 ubiquitin-conjugating enzyme]-L-cysteine + N(6)-ubiquitinyl-[acceptor protein]-L-lysine.</text>
        <dbReference type="EC" id="2.3.2.27"/>
    </reaction>
</comment>
<feature type="region of interest" description="Disordered" evidence="9">
    <location>
        <begin position="75"/>
        <end position="119"/>
    </location>
</feature>
<dbReference type="GO" id="GO:0061630">
    <property type="term" value="F:ubiquitin protein ligase activity"/>
    <property type="evidence" value="ECO:0007669"/>
    <property type="project" value="UniProtKB-EC"/>
</dbReference>
<feature type="compositionally biased region" description="Basic and acidic residues" evidence="9">
    <location>
        <begin position="102"/>
        <end position="116"/>
    </location>
</feature>
<dbReference type="SUPFAM" id="SSF57850">
    <property type="entry name" value="RING/U-box"/>
    <property type="match status" value="1"/>
</dbReference>
<keyword evidence="6" id="KW-0833">Ubl conjugation pathway</keyword>
<keyword evidence="5 8" id="KW-0863">Zinc-finger</keyword>
<dbReference type="Pfam" id="PF13639">
    <property type="entry name" value="zf-RING_2"/>
    <property type="match status" value="1"/>
</dbReference>
<dbReference type="GO" id="GO:0016567">
    <property type="term" value="P:protein ubiquitination"/>
    <property type="evidence" value="ECO:0007669"/>
    <property type="project" value="TreeGrafter"/>
</dbReference>
<dbReference type="Gramene" id="NC8G0212430.1">
    <property type="protein sequence ID" value="NC8G0212430.1:cds"/>
    <property type="gene ID" value="NC8G0212430"/>
</dbReference>
<dbReference type="GO" id="GO:0005737">
    <property type="term" value="C:cytoplasm"/>
    <property type="evidence" value="ECO:0007669"/>
    <property type="project" value="TreeGrafter"/>
</dbReference>
<dbReference type="Pfam" id="PF14369">
    <property type="entry name" value="Zn_ribbon_19"/>
    <property type="match status" value="1"/>
</dbReference>
<accession>A0A5K1G327</accession>
<dbReference type="AlphaFoldDB" id="A0A5K1G327"/>
<keyword evidence="4" id="KW-0479">Metal-binding</keyword>
<dbReference type="GO" id="GO:0008270">
    <property type="term" value="F:zinc ion binding"/>
    <property type="evidence" value="ECO:0007669"/>
    <property type="project" value="UniProtKB-KW"/>
</dbReference>
<protein>
    <recommendedName>
        <fullName evidence="2">RING-type E3 ubiquitin transferase</fullName>
        <ecNumber evidence="2">2.3.2.27</ecNumber>
    </recommendedName>
</protein>
<keyword evidence="3" id="KW-0808">Transferase</keyword>
<feature type="domain" description="RING-type" evidence="10">
    <location>
        <begin position="209"/>
        <end position="250"/>
    </location>
</feature>
<evidence type="ECO:0000313" key="11">
    <source>
        <dbReference type="EMBL" id="VVW69762.1"/>
    </source>
</evidence>
<evidence type="ECO:0000256" key="2">
    <source>
        <dbReference type="ARBA" id="ARBA00012483"/>
    </source>
</evidence>
<dbReference type="PANTHER" id="PTHR15710:SF18">
    <property type="entry name" value="RING-TYPE E3 UBIQUITIN TRANSFERASE"/>
    <property type="match status" value="1"/>
</dbReference>
<proteinExistence type="predicted"/>
<dbReference type="CDD" id="cd16667">
    <property type="entry name" value="RING-H2_RNF126-like"/>
    <property type="match status" value="1"/>
</dbReference>
<dbReference type="EC" id="2.3.2.27" evidence="2"/>
<sequence>MSRNNGRVITVYRLHWCYQCHQMVRIHSDRDAICPRCYGGFVYEIDRRTRALIDLDDFEPTYSAADQLLDAISSIFQPSSPPRPAPRRTRRRVGTAVASRGGSDHVIDRDGQHREPWPGLGGASIYPQLLLRPNNNAPPAGGRAAAAGAVPTTAGPSPGDYFIGPGLHELIEELTHNDRPGPPPAPQSAIDALPTVALTERHLVADSECPVCKEDFEAGGLVREMPCAHIFHSDCIVPWLELHNSCPVCRYVLPSGTGGGGSSSTPSPPRASLPEGVGTLNRSREEEAAFAGHEERVALGGGYSHDQHVNLSRPWNFFWHLWAHRPLNSNYGYQRQQNSRSGNGGSWNSLWSYLGWPLID</sequence>
<gene>
    <name evidence="11" type="ORF">NYM_LOCUS25167</name>
</gene>
<evidence type="ECO:0000256" key="6">
    <source>
        <dbReference type="ARBA" id="ARBA00022786"/>
    </source>
</evidence>
<dbReference type="InterPro" id="IPR013083">
    <property type="entry name" value="Znf_RING/FYVE/PHD"/>
</dbReference>
<evidence type="ECO:0000256" key="4">
    <source>
        <dbReference type="ARBA" id="ARBA00022723"/>
    </source>
</evidence>